<name>A0AAP0P6T1_9MAGN</name>
<keyword evidence="2" id="KW-1185">Reference proteome</keyword>
<reference evidence="1 2" key="1">
    <citation type="submission" date="2024-01" db="EMBL/GenBank/DDBJ databases">
        <title>Genome assemblies of Stephania.</title>
        <authorList>
            <person name="Yang L."/>
        </authorList>
    </citation>
    <scope>NUCLEOTIDE SEQUENCE [LARGE SCALE GENOMIC DNA]</scope>
    <source>
        <strain evidence="1">JXDWG</strain>
        <tissue evidence="1">Leaf</tissue>
    </source>
</reference>
<proteinExistence type="predicted"/>
<gene>
    <name evidence="1" type="ORF">Scep_012541</name>
</gene>
<dbReference type="Proteomes" id="UP001419268">
    <property type="component" value="Unassembled WGS sequence"/>
</dbReference>
<dbReference type="EMBL" id="JBBNAG010000005">
    <property type="protein sequence ID" value="KAK9133013.1"/>
    <property type="molecule type" value="Genomic_DNA"/>
</dbReference>
<accession>A0AAP0P6T1</accession>
<dbReference type="AlphaFoldDB" id="A0AAP0P6T1"/>
<organism evidence="1 2">
    <name type="scientific">Stephania cephalantha</name>
    <dbReference type="NCBI Taxonomy" id="152367"/>
    <lineage>
        <taxon>Eukaryota</taxon>
        <taxon>Viridiplantae</taxon>
        <taxon>Streptophyta</taxon>
        <taxon>Embryophyta</taxon>
        <taxon>Tracheophyta</taxon>
        <taxon>Spermatophyta</taxon>
        <taxon>Magnoliopsida</taxon>
        <taxon>Ranunculales</taxon>
        <taxon>Menispermaceae</taxon>
        <taxon>Menispermoideae</taxon>
        <taxon>Cissampelideae</taxon>
        <taxon>Stephania</taxon>
    </lineage>
</organism>
<comment type="caution">
    <text evidence="1">The sequence shown here is derived from an EMBL/GenBank/DDBJ whole genome shotgun (WGS) entry which is preliminary data.</text>
</comment>
<evidence type="ECO:0000313" key="2">
    <source>
        <dbReference type="Proteomes" id="UP001419268"/>
    </source>
</evidence>
<sequence>MAANNIHSIRAVSQILIFSRLAKQTPYLRCNTYFILINIEFQLIIGPIVSKYELVILVSDLVQIRSRARASLPENFHLIDNKIGKRPKRTHNFPQYLPTHTLRGEITSSPPRGVLTLSPEKALIGGATAGPPDRNVSGTPPKLDRDPATRYWTVFRTLGVDTEVLTLSPEKALIGGATAGPPGPNVSGDPTKTLKYGLKDDKSGCNVMFINRTA</sequence>
<evidence type="ECO:0000313" key="1">
    <source>
        <dbReference type="EMBL" id="KAK9133013.1"/>
    </source>
</evidence>
<protein>
    <submittedName>
        <fullName evidence="1">Uncharacterized protein</fullName>
    </submittedName>
</protein>